<feature type="domain" description="Pyrrolo-quinoline quinone repeat" evidence="6">
    <location>
        <begin position="382"/>
        <end position="453"/>
    </location>
</feature>
<dbReference type="SMART" id="SM00564">
    <property type="entry name" value="PQQ"/>
    <property type="match status" value="6"/>
</dbReference>
<feature type="region of interest" description="Disordered" evidence="4">
    <location>
        <begin position="314"/>
        <end position="333"/>
    </location>
</feature>
<proteinExistence type="inferred from homology"/>
<dbReference type="Pfam" id="PF13360">
    <property type="entry name" value="PQQ_2"/>
    <property type="match status" value="1"/>
</dbReference>
<evidence type="ECO:0000256" key="3">
    <source>
        <dbReference type="ARBA" id="ARBA00023002"/>
    </source>
</evidence>
<dbReference type="InterPro" id="IPR002372">
    <property type="entry name" value="PQQ_rpt_dom"/>
</dbReference>
<evidence type="ECO:0000256" key="1">
    <source>
        <dbReference type="ARBA" id="ARBA00001931"/>
    </source>
</evidence>
<name>A0A7V8SW94_9BACT</name>
<dbReference type="Proteomes" id="UP000567293">
    <property type="component" value="Unassembled WGS sequence"/>
</dbReference>
<evidence type="ECO:0000313" key="7">
    <source>
        <dbReference type="EMBL" id="MBA0084422.1"/>
    </source>
</evidence>
<dbReference type="NCBIfam" id="TIGR04528">
    <property type="entry name" value="acido_non_PQQ"/>
    <property type="match status" value="1"/>
</dbReference>
<dbReference type="SUPFAM" id="SSF50998">
    <property type="entry name" value="Quinoprotein alcohol dehydrogenase-like"/>
    <property type="match status" value="1"/>
</dbReference>
<dbReference type="InterPro" id="IPR030939">
    <property type="entry name" value="Acido_non_PQQ"/>
</dbReference>
<comment type="similarity">
    <text evidence="2">Belongs to the bacterial PQQ dehydrogenase family.</text>
</comment>
<feature type="domain" description="Pyrrolo-quinoline quinone repeat" evidence="5">
    <location>
        <begin position="2"/>
        <end position="294"/>
    </location>
</feature>
<evidence type="ECO:0000313" key="8">
    <source>
        <dbReference type="Proteomes" id="UP000567293"/>
    </source>
</evidence>
<comment type="caution">
    <text evidence="7">The sequence shown here is derived from an EMBL/GenBank/DDBJ whole genome shotgun (WGS) entry which is preliminary data.</text>
</comment>
<dbReference type="InterPro" id="IPR018391">
    <property type="entry name" value="PQQ_b-propeller_rpt"/>
</dbReference>
<dbReference type="GO" id="GO:0016491">
    <property type="term" value="F:oxidoreductase activity"/>
    <property type="evidence" value="ECO:0007669"/>
    <property type="project" value="UniProtKB-KW"/>
</dbReference>
<keyword evidence="8" id="KW-1185">Reference proteome</keyword>
<keyword evidence="3" id="KW-0560">Oxidoreductase</keyword>
<dbReference type="Gene3D" id="2.140.10.10">
    <property type="entry name" value="Quinoprotein alcohol dehydrogenase-like superfamily"/>
    <property type="match status" value="1"/>
</dbReference>
<dbReference type="PANTHER" id="PTHR32303">
    <property type="entry name" value="QUINOPROTEIN ALCOHOL DEHYDROGENASE (CYTOCHROME C)"/>
    <property type="match status" value="1"/>
</dbReference>
<evidence type="ECO:0000259" key="6">
    <source>
        <dbReference type="Pfam" id="PF13360"/>
    </source>
</evidence>
<dbReference type="Pfam" id="PF01011">
    <property type="entry name" value="PQQ"/>
    <property type="match status" value="1"/>
</dbReference>
<protein>
    <submittedName>
        <fullName evidence="7">Acido-empty-quinoprotein group A</fullName>
    </submittedName>
</protein>
<reference evidence="7" key="1">
    <citation type="submission" date="2020-06" db="EMBL/GenBank/DDBJ databases">
        <title>Legume-microbial interactions unlock mineral nutrients during tropical forest succession.</title>
        <authorList>
            <person name="Epihov D.Z."/>
        </authorList>
    </citation>
    <scope>NUCLEOTIDE SEQUENCE [LARGE SCALE GENOMIC DNA]</scope>
    <source>
        <strain evidence="7">Pan2503</strain>
    </source>
</reference>
<dbReference type="InterPro" id="IPR011047">
    <property type="entry name" value="Quinoprotein_ADH-like_sf"/>
</dbReference>
<evidence type="ECO:0000256" key="4">
    <source>
        <dbReference type="SAM" id="MobiDB-lite"/>
    </source>
</evidence>
<gene>
    <name evidence="7" type="ORF">HRJ53_05465</name>
</gene>
<dbReference type="PANTHER" id="PTHR32303:SF20">
    <property type="entry name" value="QUINOPROTEIN ETHANOL DEHYDROGENASE"/>
    <property type="match status" value="1"/>
</dbReference>
<accession>A0A7V8SW94</accession>
<dbReference type="AlphaFoldDB" id="A0A7V8SW94"/>
<comment type="cofactor">
    <cofactor evidence="1">
        <name>pyrroloquinoline quinone</name>
        <dbReference type="ChEBI" id="CHEBI:58442"/>
    </cofactor>
</comment>
<organism evidence="7 8">
    <name type="scientific">Candidatus Acidiferrum panamense</name>
    <dbReference type="NCBI Taxonomy" id="2741543"/>
    <lineage>
        <taxon>Bacteria</taxon>
        <taxon>Pseudomonadati</taxon>
        <taxon>Acidobacteriota</taxon>
        <taxon>Terriglobia</taxon>
        <taxon>Candidatus Acidiferrales</taxon>
        <taxon>Candidatus Acidiferrum</taxon>
    </lineage>
</organism>
<feature type="non-terminal residue" evidence="7">
    <location>
        <position position="1"/>
    </location>
</feature>
<evidence type="ECO:0000259" key="5">
    <source>
        <dbReference type="Pfam" id="PF01011"/>
    </source>
</evidence>
<dbReference type="EMBL" id="JACDQQ010000532">
    <property type="protein sequence ID" value="MBA0084422.1"/>
    <property type="molecule type" value="Genomic_DNA"/>
</dbReference>
<evidence type="ECO:0000256" key="2">
    <source>
        <dbReference type="ARBA" id="ARBA00008156"/>
    </source>
</evidence>
<sequence length="484" mass="53442">YSGRRFSPLDQINATNIDTLTLAWIFPAHVAAIKSTPLEVNGVLYFTTPDNVWAVDARYGRQIWHYQRVSEGDHIGHRGLGMYKNWLYFTTPDAHLVCLDARDGTVRWIVELADPKLGYFSTMAPLVVRDHIIAGVSGDVTDVRGFLESLDPETGRLQWRWYTDPDPGQPGSETWPKDTDAILHGGGMTWMSGTYDPELNLLYWGTGNPNPVLAGATRPGDNLYTCSIVALNPDTGKLVWYFQPSPHDVHDWDAVETPVLFDAEFQGKPRKLLAQASRNSFFFVLDRTNGQHLVTAPFIDETWASGVDSRGRPIAKPEAAPAPDGALVEPTSDGGSNWMAPSFDPQTGLFYVNARRGFSVYYLTATGKPEGWAGRDRILWADSTVRAVDYRTGSVVWNHEIGNGESIAGILTTAGHLLFTADNSGNLLALDPATGKTLWHLNVGGHLVASPMTYQLDGRQYLIIPVQDILYAFALPERVVAQGR</sequence>